<sequence>MHRQGITKTSIADWQDSRCDPGTNSCWGYCADSCYRYLSYGARKLDQHFLLLPLLELTEELQCQDPRDKIYGVLSMIDWQDILPIEPDYTADIFELAVLAITRIIEQSKCSEEQCSKESCYRAALPLAYSSAESMKLSLASINPEIVQMNQHPERDNSFDDSVSSHAEDTEWYSCEIMKASDNNWKLDVRPDYKFHKKHVEGEPGCIFHRDKSGGRPRLVLPDLEGEIPENYVKITDEECGLIALLPQATRHGDLLVTQAYAHFDRREPTGIRYEMPRY</sequence>
<gene>
    <name evidence="1" type="ORF">EAE97_009303</name>
</gene>
<dbReference type="AlphaFoldDB" id="A0A9P5I9A5"/>
<dbReference type="RefSeq" id="XP_038729374.1">
    <property type="nucleotide sequence ID" value="XM_038879818.1"/>
</dbReference>
<evidence type="ECO:0000313" key="1">
    <source>
        <dbReference type="EMBL" id="KAF7931094.1"/>
    </source>
</evidence>
<dbReference type="EMBL" id="RCSW01000021">
    <property type="protein sequence ID" value="KAF7931094.1"/>
    <property type="molecule type" value="Genomic_DNA"/>
</dbReference>
<reference evidence="1 2" key="1">
    <citation type="journal article" date="2020" name="Genome Biol. Evol.">
        <title>Comparative genomics of Sclerotiniaceae.</title>
        <authorList>
            <person name="Valero Jimenez C.A."/>
            <person name="Steentjes M."/>
            <person name="Scholten O.E."/>
            <person name="Van Kan J.A.L."/>
        </authorList>
    </citation>
    <scope>NUCLEOTIDE SEQUENCE [LARGE SCALE GENOMIC DNA]</scope>
    <source>
        <strain evidence="1 2">MUCL 94</strain>
    </source>
</reference>
<protein>
    <submittedName>
        <fullName evidence="1">Uncharacterized protein</fullName>
    </submittedName>
</protein>
<proteinExistence type="predicted"/>
<keyword evidence="2" id="KW-1185">Reference proteome</keyword>
<comment type="caution">
    <text evidence="1">The sequence shown here is derived from an EMBL/GenBank/DDBJ whole genome shotgun (WGS) entry which is preliminary data.</text>
</comment>
<organism evidence="1 2">
    <name type="scientific">Botrytis byssoidea</name>
    <dbReference type="NCBI Taxonomy" id="139641"/>
    <lineage>
        <taxon>Eukaryota</taxon>
        <taxon>Fungi</taxon>
        <taxon>Dikarya</taxon>
        <taxon>Ascomycota</taxon>
        <taxon>Pezizomycotina</taxon>
        <taxon>Leotiomycetes</taxon>
        <taxon>Helotiales</taxon>
        <taxon>Sclerotiniaceae</taxon>
        <taxon>Botrytis</taxon>
    </lineage>
</organism>
<dbReference type="Proteomes" id="UP000710849">
    <property type="component" value="Unassembled WGS sequence"/>
</dbReference>
<accession>A0A9P5I9A5</accession>
<dbReference type="GeneID" id="62152891"/>
<name>A0A9P5I9A5_9HELO</name>
<evidence type="ECO:0000313" key="2">
    <source>
        <dbReference type="Proteomes" id="UP000710849"/>
    </source>
</evidence>